<protein>
    <submittedName>
        <fullName evidence="5">ABC transporter substrate-binding protein</fullName>
    </submittedName>
</protein>
<dbReference type="EMBL" id="CP045644">
    <property type="protein sequence ID" value="QFZ85165.1"/>
    <property type="molecule type" value="Genomic_DNA"/>
</dbReference>
<feature type="domain" description="Leucine-binding protein" evidence="4">
    <location>
        <begin position="23"/>
        <end position="360"/>
    </location>
</feature>
<proteinExistence type="inferred from homology"/>
<dbReference type="Gene3D" id="3.40.50.2300">
    <property type="match status" value="2"/>
</dbReference>
<name>A0A5Q0M9G7_VARPD</name>
<evidence type="ECO:0000313" key="6">
    <source>
        <dbReference type="Proteomes" id="UP000326780"/>
    </source>
</evidence>
<comment type="similarity">
    <text evidence="1">Belongs to the leucine-binding protein family.</text>
</comment>
<dbReference type="Pfam" id="PF13458">
    <property type="entry name" value="Peripla_BP_6"/>
    <property type="match status" value="1"/>
</dbReference>
<reference evidence="5 6" key="1">
    <citation type="submission" date="2019-10" db="EMBL/GenBank/DDBJ databases">
        <title>Complete genome sequence of Variovorax paradoxus 5C-2.</title>
        <authorList>
            <person name="Gogoleva N.E."/>
            <person name="Balkin A.S."/>
        </authorList>
    </citation>
    <scope>NUCLEOTIDE SEQUENCE [LARGE SCALE GENOMIC DNA]</scope>
    <source>
        <strain evidence="5 6">5C-2</strain>
    </source>
</reference>
<dbReference type="RefSeq" id="WP_153283783.1">
    <property type="nucleotide sequence ID" value="NZ_CP045644.1"/>
</dbReference>
<feature type="chain" id="PRO_5025050294" evidence="3">
    <location>
        <begin position="23"/>
        <end position="377"/>
    </location>
</feature>
<evidence type="ECO:0000256" key="2">
    <source>
        <dbReference type="ARBA" id="ARBA00022729"/>
    </source>
</evidence>
<evidence type="ECO:0000256" key="3">
    <source>
        <dbReference type="SAM" id="SignalP"/>
    </source>
</evidence>
<dbReference type="InterPro" id="IPR028081">
    <property type="entry name" value="Leu-bd"/>
</dbReference>
<dbReference type="Proteomes" id="UP000326780">
    <property type="component" value="Chromosome"/>
</dbReference>
<evidence type="ECO:0000259" key="4">
    <source>
        <dbReference type="Pfam" id="PF13458"/>
    </source>
</evidence>
<keyword evidence="2 3" id="KW-0732">Signal</keyword>
<accession>A0A5Q0M9G7</accession>
<evidence type="ECO:0000256" key="1">
    <source>
        <dbReference type="ARBA" id="ARBA00010062"/>
    </source>
</evidence>
<dbReference type="InterPro" id="IPR051010">
    <property type="entry name" value="BCAA_transport"/>
</dbReference>
<dbReference type="CDD" id="cd06333">
    <property type="entry name" value="PBP1_ABC_RPA1789-like"/>
    <property type="match status" value="1"/>
</dbReference>
<dbReference type="SUPFAM" id="SSF53822">
    <property type="entry name" value="Periplasmic binding protein-like I"/>
    <property type="match status" value="1"/>
</dbReference>
<dbReference type="PANTHER" id="PTHR30483">
    <property type="entry name" value="LEUCINE-SPECIFIC-BINDING PROTEIN"/>
    <property type="match status" value="1"/>
</dbReference>
<dbReference type="AlphaFoldDB" id="A0A5Q0M9G7"/>
<gene>
    <name evidence="5" type="ORF">GFK26_21590</name>
</gene>
<dbReference type="PANTHER" id="PTHR30483:SF38">
    <property type="entry name" value="BLR7848 PROTEIN"/>
    <property type="match status" value="1"/>
</dbReference>
<feature type="signal peptide" evidence="3">
    <location>
        <begin position="1"/>
        <end position="22"/>
    </location>
</feature>
<evidence type="ECO:0000313" key="5">
    <source>
        <dbReference type="EMBL" id="QFZ85165.1"/>
    </source>
</evidence>
<dbReference type="InterPro" id="IPR028082">
    <property type="entry name" value="Peripla_BP_I"/>
</dbReference>
<sequence>MKLIRTVTLPALLAALSLPALAVKVGVITAATGPGASLGIPYKNTFAALPATLGGEPVSYIILDDATDPANAARLARKLVSEEQVDLIIGSGNVPTASAISFVASETKTPQIALSPLTGEPAKNPWVYSVSLPTTLQVGALAEHFAAAGGKQMGYIGFSDGWGDQAYGALMEHAAKRGFQVTTNERFARLDTSVNSQVLKVIGSKPEAVMLGVSGTPGALPHTALVERGFKGKIYHTAAIVNPDFLRIGGKAVEGALVAAGPVIVAEQLPESNPVKKQGLEFTKAYEAKYGAGSRNSFAAYSWDAYLIADRAVAAARRKAKSGTPEFRQALRDALEQTSELAGAQGVYTMSPTDHAGSDKRSVVLLRITNGAWMLNK</sequence>
<organism evidence="5 6">
    <name type="scientific">Variovorax paradoxus</name>
    <dbReference type="NCBI Taxonomy" id="34073"/>
    <lineage>
        <taxon>Bacteria</taxon>
        <taxon>Pseudomonadati</taxon>
        <taxon>Pseudomonadota</taxon>
        <taxon>Betaproteobacteria</taxon>
        <taxon>Burkholderiales</taxon>
        <taxon>Comamonadaceae</taxon>
        <taxon>Variovorax</taxon>
    </lineage>
</organism>